<dbReference type="InterPro" id="IPR017941">
    <property type="entry name" value="Rieske_2Fe-2S"/>
</dbReference>
<dbReference type="InterPro" id="IPR001663">
    <property type="entry name" value="Rng_hydr_dOase-A"/>
</dbReference>
<evidence type="ECO:0000256" key="3">
    <source>
        <dbReference type="ARBA" id="ARBA00023002"/>
    </source>
</evidence>
<reference evidence="7" key="1">
    <citation type="journal article" date="2020" name="Stud. Mycol.">
        <title>101 Dothideomycetes genomes: a test case for predicting lifestyles and emergence of pathogens.</title>
        <authorList>
            <person name="Haridas S."/>
            <person name="Albert R."/>
            <person name="Binder M."/>
            <person name="Bloem J."/>
            <person name="Labutti K."/>
            <person name="Salamov A."/>
            <person name="Andreopoulos B."/>
            <person name="Baker S."/>
            <person name="Barry K."/>
            <person name="Bills G."/>
            <person name="Bluhm B."/>
            <person name="Cannon C."/>
            <person name="Castanera R."/>
            <person name="Culley D."/>
            <person name="Daum C."/>
            <person name="Ezra D."/>
            <person name="Gonzalez J."/>
            <person name="Henrissat B."/>
            <person name="Kuo A."/>
            <person name="Liang C."/>
            <person name="Lipzen A."/>
            <person name="Lutzoni F."/>
            <person name="Magnuson J."/>
            <person name="Mondo S."/>
            <person name="Nolan M."/>
            <person name="Ohm R."/>
            <person name="Pangilinan J."/>
            <person name="Park H.-J."/>
            <person name="Ramirez L."/>
            <person name="Alfaro M."/>
            <person name="Sun H."/>
            <person name="Tritt A."/>
            <person name="Yoshinaga Y."/>
            <person name="Zwiers L.-H."/>
            <person name="Turgeon B."/>
            <person name="Goodwin S."/>
            <person name="Spatafora J."/>
            <person name="Crous P."/>
            <person name="Grigoriev I."/>
        </authorList>
    </citation>
    <scope>NUCLEOTIDE SEQUENCE</scope>
    <source>
        <strain evidence="7">CBS 113979</strain>
    </source>
</reference>
<sequence length="415" mass="45847">MDLVTPAKLFSSSVLLPFLSLFLVAAVIGAYLHASNKPPLLVSPSHVISAQQPTVQEKGEVQVSNGRTELPEGWWSSPQIFSLERRAIFSKQWLHIAHRSRFTKAGDYVTFNLAGFSFFIILGKDDRLRAFHNVCRHRAYTVTKKTEGSSLVLGCRYHGWSYDTKGQLTKAPHFDDLPSFQKSENGLFPIHLRTDRKGFVWVNLSAASEREIKPFKGGEGPGVVGDRVSRESCWITGWEAKGRFSWKVAAQQTENELSAPPTFFSTLTSFIHFLPSPPYRNHISLFPPSTLQQPSTTTTTAGPGARFWYTITIHPLSATESAVRCDVYSAKYADASAFEGPLREELEGEVKDIVGRLGGQWARVVKGNGEGGEEVPGSPGEFAPAEPAFYGLVTDGWQCRGPSQDPWAFGTAFES</sequence>
<evidence type="ECO:0000256" key="1">
    <source>
        <dbReference type="ARBA" id="ARBA00022714"/>
    </source>
</evidence>
<dbReference type="PROSITE" id="PS51296">
    <property type="entry name" value="RIESKE"/>
    <property type="match status" value="1"/>
</dbReference>
<dbReference type="GO" id="GO:0046872">
    <property type="term" value="F:metal ion binding"/>
    <property type="evidence" value="ECO:0007669"/>
    <property type="project" value="UniProtKB-KW"/>
</dbReference>
<feature type="domain" description="Rieske" evidence="6">
    <location>
        <begin position="94"/>
        <end position="191"/>
    </location>
</feature>
<dbReference type="EMBL" id="ML977188">
    <property type="protein sequence ID" value="KAF1982119.1"/>
    <property type="molecule type" value="Genomic_DNA"/>
</dbReference>
<dbReference type="Pfam" id="PF00355">
    <property type="entry name" value="Rieske"/>
    <property type="match status" value="1"/>
</dbReference>
<dbReference type="PANTHER" id="PTHR43756">
    <property type="entry name" value="CHOLINE MONOOXYGENASE, CHLOROPLASTIC"/>
    <property type="match status" value="1"/>
</dbReference>
<dbReference type="SUPFAM" id="SSF50022">
    <property type="entry name" value="ISP domain"/>
    <property type="match status" value="1"/>
</dbReference>
<keyword evidence="8" id="KW-1185">Reference proteome</keyword>
<evidence type="ECO:0000256" key="5">
    <source>
        <dbReference type="ARBA" id="ARBA00023014"/>
    </source>
</evidence>
<dbReference type="CDD" id="cd03469">
    <property type="entry name" value="Rieske_RO_Alpha_N"/>
    <property type="match status" value="1"/>
</dbReference>
<dbReference type="GO" id="GO:0051537">
    <property type="term" value="F:2 iron, 2 sulfur cluster binding"/>
    <property type="evidence" value="ECO:0007669"/>
    <property type="project" value="UniProtKB-KW"/>
</dbReference>
<dbReference type="Gene3D" id="3.90.380.10">
    <property type="entry name" value="Naphthalene 1,2-dioxygenase Alpha Subunit, Chain A, domain 1"/>
    <property type="match status" value="1"/>
</dbReference>
<dbReference type="AlphaFoldDB" id="A0A6G1GMY7"/>
<gene>
    <name evidence="7" type="ORF">K402DRAFT_211438</name>
</gene>
<keyword evidence="4" id="KW-0408">Iron</keyword>
<keyword evidence="3" id="KW-0560">Oxidoreductase</keyword>
<evidence type="ECO:0000256" key="2">
    <source>
        <dbReference type="ARBA" id="ARBA00022723"/>
    </source>
</evidence>
<dbReference type="InterPro" id="IPR036922">
    <property type="entry name" value="Rieske_2Fe-2S_sf"/>
</dbReference>
<dbReference type="OrthoDB" id="426882at2759"/>
<evidence type="ECO:0000259" key="6">
    <source>
        <dbReference type="PROSITE" id="PS51296"/>
    </source>
</evidence>
<keyword evidence="1" id="KW-0001">2Fe-2S</keyword>
<evidence type="ECO:0000256" key="4">
    <source>
        <dbReference type="ARBA" id="ARBA00023004"/>
    </source>
</evidence>
<accession>A0A6G1GMY7</accession>
<dbReference type="Gene3D" id="2.102.10.10">
    <property type="entry name" value="Rieske [2Fe-2S] iron-sulphur domain"/>
    <property type="match status" value="1"/>
</dbReference>
<dbReference type="PRINTS" id="PR00090">
    <property type="entry name" value="RNGDIOXGNASE"/>
</dbReference>
<protein>
    <submittedName>
        <fullName evidence="7">ISP domain-containing protein</fullName>
    </submittedName>
</protein>
<name>A0A6G1GMY7_9PEZI</name>
<dbReference type="Proteomes" id="UP000800041">
    <property type="component" value="Unassembled WGS sequence"/>
</dbReference>
<dbReference type="GO" id="GO:0016491">
    <property type="term" value="F:oxidoreductase activity"/>
    <property type="evidence" value="ECO:0007669"/>
    <property type="project" value="UniProtKB-KW"/>
</dbReference>
<keyword evidence="2" id="KW-0479">Metal-binding</keyword>
<proteinExistence type="predicted"/>
<keyword evidence="5" id="KW-0411">Iron-sulfur</keyword>
<organism evidence="7 8">
    <name type="scientific">Aulographum hederae CBS 113979</name>
    <dbReference type="NCBI Taxonomy" id="1176131"/>
    <lineage>
        <taxon>Eukaryota</taxon>
        <taxon>Fungi</taxon>
        <taxon>Dikarya</taxon>
        <taxon>Ascomycota</taxon>
        <taxon>Pezizomycotina</taxon>
        <taxon>Dothideomycetes</taxon>
        <taxon>Pleosporomycetidae</taxon>
        <taxon>Aulographales</taxon>
        <taxon>Aulographaceae</taxon>
    </lineage>
</organism>
<evidence type="ECO:0000313" key="7">
    <source>
        <dbReference type="EMBL" id="KAF1982119.1"/>
    </source>
</evidence>
<dbReference type="PANTHER" id="PTHR43756:SF6">
    <property type="entry name" value="CLUSTER-BINDING PROTEIN, PUTATIVE (AFU_ORTHOLOGUE AFUA_6G03920)-RELATED"/>
    <property type="match status" value="1"/>
</dbReference>
<evidence type="ECO:0000313" key="8">
    <source>
        <dbReference type="Proteomes" id="UP000800041"/>
    </source>
</evidence>